<evidence type="ECO:0000313" key="2">
    <source>
        <dbReference type="Proteomes" id="UP000606008"/>
    </source>
</evidence>
<organism evidence="1 2">
    <name type="scientific">Fibrivirga algicola</name>
    <dbReference type="NCBI Taxonomy" id="2950420"/>
    <lineage>
        <taxon>Bacteria</taxon>
        <taxon>Pseudomonadati</taxon>
        <taxon>Bacteroidota</taxon>
        <taxon>Cytophagia</taxon>
        <taxon>Cytophagales</taxon>
        <taxon>Spirosomataceae</taxon>
        <taxon>Fibrivirga</taxon>
    </lineage>
</organism>
<sequence length="85" mass="9760">MSTGVQFTGTLAPNQTVRYFTFNWPATWHVVWYVMPTTPRNGSPELDWEVAVERGDATRCTYWITVKNLTNISVAFEGRYAILNN</sequence>
<reference evidence="2" key="1">
    <citation type="submission" date="2019-09" db="EMBL/GenBank/DDBJ databases">
        <authorList>
            <person name="Jung D.-H."/>
        </authorList>
    </citation>
    <scope>NUCLEOTIDE SEQUENCE [LARGE SCALE GENOMIC DNA]</scope>
    <source>
        <strain evidence="2">JA-25</strain>
    </source>
</reference>
<reference evidence="2" key="2">
    <citation type="submission" date="2023-07" db="EMBL/GenBank/DDBJ databases">
        <authorList>
            <person name="Jung D.-H."/>
        </authorList>
    </citation>
    <scope>NUCLEOTIDE SEQUENCE [LARGE SCALE GENOMIC DNA]</scope>
    <source>
        <strain evidence="2">JA-25</strain>
    </source>
</reference>
<protein>
    <submittedName>
        <fullName evidence="1">Uncharacterized protein</fullName>
    </submittedName>
</protein>
<dbReference type="RefSeq" id="WP_085413304.1">
    <property type="nucleotide sequence ID" value="NZ_WAEL01000004.1"/>
</dbReference>
<evidence type="ECO:0000313" key="1">
    <source>
        <dbReference type="EMBL" id="NID11272.1"/>
    </source>
</evidence>
<proteinExistence type="predicted"/>
<gene>
    <name evidence="1" type="ORF">F7231_13930</name>
</gene>
<keyword evidence="2" id="KW-1185">Reference proteome</keyword>
<accession>A0ABX0QJN1</accession>
<name>A0ABX0QJN1_9BACT</name>
<dbReference type="Proteomes" id="UP000606008">
    <property type="component" value="Unassembled WGS sequence"/>
</dbReference>
<dbReference type="EMBL" id="WAEL01000004">
    <property type="protein sequence ID" value="NID11272.1"/>
    <property type="molecule type" value="Genomic_DNA"/>
</dbReference>
<comment type="caution">
    <text evidence="1">The sequence shown here is derived from an EMBL/GenBank/DDBJ whole genome shotgun (WGS) entry which is preliminary data.</text>
</comment>